<reference evidence="1" key="1">
    <citation type="submission" date="2021-06" db="EMBL/GenBank/DDBJ databases">
        <authorList>
            <person name="Kallberg Y."/>
            <person name="Tangrot J."/>
            <person name="Rosling A."/>
        </authorList>
    </citation>
    <scope>NUCLEOTIDE SEQUENCE</scope>
    <source>
        <strain evidence="1">MA461A</strain>
    </source>
</reference>
<organism evidence="1 2">
    <name type="scientific">Racocetra persica</name>
    <dbReference type="NCBI Taxonomy" id="160502"/>
    <lineage>
        <taxon>Eukaryota</taxon>
        <taxon>Fungi</taxon>
        <taxon>Fungi incertae sedis</taxon>
        <taxon>Mucoromycota</taxon>
        <taxon>Glomeromycotina</taxon>
        <taxon>Glomeromycetes</taxon>
        <taxon>Diversisporales</taxon>
        <taxon>Gigasporaceae</taxon>
        <taxon>Racocetra</taxon>
    </lineage>
</organism>
<evidence type="ECO:0000313" key="2">
    <source>
        <dbReference type="Proteomes" id="UP000789920"/>
    </source>
</evidence>
<gene>
    <name evidence="1" type="ORF">RPERSI_LOCUS36197</name>
</gene>
<keyword evidence="2" id="KW-1185">Reference proteome</keyword>
<accession>A0ACA9SXX7</accession>
<comment type="caution">
    <text evidence="1">The sequence shown here is derived from an EMBL/GenBank/DDBJ whole genome shotgun (WGS) entry which is preliminary data.</text>
</comment>
<dbReference type="Proteomes" id="UP000789920">
    <property type="component" value="Unassembled WGS sequence"/>
</dbReference>
<name>A0ACA9SXX7_9GLOM</name>
<proteinExistence type="predicted"/>
<feature type="non-terminal residue" evidence="1">
    <location>
        <position position="1"/>
    </location>
</feature>
<protein>
    <submittedName>
        <fullName evidence="1">7015_t:CDS:1</fullName>
    </submittedName>
</protein>
<evidence type="ECO:0000313" key="1">
    <source>
        <dbReference type="EMBL" id="CAG8850658.1"/>
    </source>
</evidence>
<sequence>QNLSTSLLQKPTNIAPKTFEGTNLNKKQASKNKRITSTK</sequence>
<dbReference type="EMBL" id="CAJVQC010171970">
    <property type="protein sequence ID" value="CAG8850658.1"/>
    <property type="molecule type" value="Genomic_DNA"/>
</dbReference>
<feature type="non-terminal residue" evidence="1">
    <location>
        <position position="39"/>
    </location>
</feature>